<evidence type="ECO:0000259" key="2">
    <source>
        <dbReference type="PROSITE" id="PS50853"/>
    </source>
</evidence>
<dbReference type="CDD" id="cd00063">
    <property type="entry name" value="FN3"/>
    <property type="match status" value="1"/>
</dbReference>
<evidence type="ECO:0000256" key="1">
    <source>
        <dbReference type="ARBA" id="ARBA00022729"/>
    </source>
</evidence>
<dbReference type="InterPro" id="IPR013783">
    <property type="entry name" value="Ig-like_fold"/>
</dbReference>
<name>A0ABY4HJK8_9FLAO</name>
<sequence>MKKITLSFFLFFIYLIGFSQISIGNGTNESQSFPFDPFFGYSYTQSIYLSSEINASGDITGLQWYYSGTSLLTNNQELTIYLGHTTKTVFDGTQSTSWEPVSNLTAVYTGGIPVTGPGWVSITFDTPFTYNGTDNLIIAVDENMSGYNSSSDDFYNTSVIGNRSINYRSDSVNPDPSTPPTASLVASYVANVVLEGITESCPLPTDVTVINITESTADLSWTENGTSFDWEYVIQPVGTGAPTGSGLSVDLNPWLVADGNGITGLMPFTEYEIYFRSFCSFSDQSAWVGPVNFKTKCDVFAVPSLENFSTYVPDCWEEADNGDLTAGPDTYGTSGWVADGFGNNGSTGSARYEIWQATANDWLISPAYLISATGYELKFDAAVTQWNTSNAPTGPWESDDYVEVLISTTGTNNWTVLYTYNDTNVPAPTGTTNIIDLSAYVGQNVKFAFRVVEGTANGSTDLNFYVDNFEIRLTPINPPDCVTNLVATPDASCGNEATTITWDAVSGADGYKITIGTTSGGNDVLDNVDLGVNVTYDYIGLVNTNYFVTVTPYNQNGDAIACSEITFATNVNGCYCPSLPTSNDGNGISNVQLGATDFPTGDVFYFDHTGTTVDLAIGINSNVQITFVTGYTYDTNIWIDFNDNYVFEASELVKTGIASTNANPTTLDASFIMPASANLGLHRMRIATADSGQSTPNPCYSGTYGVTLDFNVNVVTPPCSPLTFASTTLANCSGTDYFIAIDVTNLGDGTPSISDGTTSWPVTATGVINVGPFALGTPISLTALHGSSAICDVPVGTYNYAVCPPANDDCVNAQVLIPGGVFADNAIVGTNVGASDSNETAPGCALYDGGDVWYQVTVPASGSLTFENNTQVGGITDSAGAVYSGSCGSLVLIDCDDSGSDGANDHPLITVSGRTPGEVLYYRVWEYNNDSFGEFQVSVYDASLSSSAFDLTGFRAYPNPVKNILNLEYKSNITSISVYNLLGQEVLSRTINATSTNVDMSQLNSGAYIVNVSIDGALQTIKVIKE</sequence>
<organism evidence="3 4">
    <name type="scientific">Flavobacterium sediminilitoris</name>
    <dbReference type="NCBI Taxonomy" id="2024526"/>
    <lineage>
        <taxon>Bacteria</taxon>
        <taxon>Pseudomonadati</taxon>
        <taxon>Bacteroidota</taxon>
        <taxon>Flavobacteriia</taxon>
        <taxon>Flavobacteriales</taxon>
        <taxon>Flavobacteriaceae</taxon>
        <taxon>Flavobacterium</taxon>
    </lineage>
</organism>
<dbReference type="NCBIfam" id="NF038128">
    <property type="entry name" value="choice_anch_J"/>
    <property type="match status" value="1"/>
</dbReference>
<dbReference type="NCBIfam" id="TIGR04183">
    <property type="entry name" value="Por_Secre_tail"/>
    <property type="match status" value="1"/>
</dbReference>
<dbReference type="InterPro" id="IPR036116">
    <property type="entry name" value="FN3_sf"/>
</dbReference>
<dbReference type="Pfam" id="PF20009">
    <property type="entry name" value="GEVED"/>
    <property type="match status" value="1"/>
</dbReference>
<evidence type="ECO:0000313" key="4">
    <source>
        <dbReference type="Proteomes" id="UP000830454"/>
    </source>
</evidence>
<protein>
    <submittedName>
        <fullName evidence="3">T9SS type A sorting domain-containing protein</fullName>
    </submittedName>
</protein>
<dbReference type="RefSeq" id="WP_246915652.1">
    <property type="nucleotide sequence ID" value="NZ_CP090145.1"/>
</dbReference>
<keyword evidence="1" id="KW-0732">Signal</keyword>
<dbReference type="Pfam" id="PF18962">
    <property type="entry name" value="Por_Secre_tail"/>
    <property type="match status" value="1"/>
</dbReference>
<dbReference type="InterPro" id="IPR026444">
    <property type="entry name" value="Secre_tail"/>
</dbReference>
<accession>A0ABY4HJK8</accession>
<dbReference type="EMBL" id="CP090145">
    <property type="protein sequence ID" value="UOX32841.1"/>
    <property type="molecule type" value="Genomic_DNA"/>
</dbReference>
<feature type="domain" description="Fibronectin type-III" evidence="2">
    <location>
        <begin position="203"/>
        <end position="298"/>
    </location>
</feature>
<dbReference type="Gene3D" id="2.60.40.10">
    <property type="entry name" value="Immunoglobulins"/>
    <property type="match status" value="2"/>
</dbReference>
<reference evidence="3" key="2">
    <citation type="submission" date="2022-04" db="EMBL/GenBank/DDBJ databases">
        <title>Complete Genome Sequence of Flavobacterium sediminilitoris YSM-43, Isolated from a Tidal Sediment.</title>
        <authorList>
            <person name="Lee P.A."/>
        </authorList>
    </citation>
    <scope>NUCLEOTIDE SEQUENCE</scope>
    <source>
        <strain evidence="3">YSM-43</strain>
    </source>
</reference>
<dbReference type="PROSITE" id="PS50853">
    <property type="entry name" value="FN3"/>
    <property type="match status" value="1"/>
</dbReference>
<keyword evidence="4" id="KW-1185">Reference proteome</keyword>
<dbReference type="SUPFAM" id="SSF49265">
    <property type="entry name" value="Fibronectin type III"/>
    <property type="match status" value="1"/>
</dbReference>
<proteinExistence type="predicted"/>
<dbReference type="InterPro" id="IPR003961">
    <property type="entry name" value="FN3_dom"/>
</dbReference>
<evidence type="ECO:0000313" key="3">
    <source>
        <dbReference type="EMBL" id="UOX32841.1"/>
    </source>
</evidence>
<dbReference type="Proteomes" id="UP000830454">
    <property type="component" value="Chromosome"/>
</dbReference>
<gene>
    <name evidence="3" type="ORF">LXD69_12425</name>
</gene>
<dbReference type="InterPro" id="IPR045474">
    <property type="entry name" value="GEVED"/>
</dbReference>
<reference evidence="3" key="1">
    <citation type="submission" date="2021-12" db="EMBL/GenBank/DDBJ databases">
        <authorList>
            <person name="Cha I.-T."/>
            <person name="Lee K.-E."/>
            <person name="Park S.-J."/>
        </authorList>
    </citation>
    <scope>NUCLEOTIDE SEQUENCE</scope>
    <source>
        <strain evidence="3">YSM-43</strain>
    </source>
</reference>